<reference evidence="3" key="1">
    <citation type="journal article" date="2018" name="Genome Announc.">
        <title>Complete genome sequence of a Dickeya fangzhongdai type strain causing bleeding canker of pear tree trunks.</title>
        <authorList>
            <person name="Zhao Y."/>
            <person name="Tian Y."/>
            <person name="Li X."/>
            <person name="Hu B."/>
        </authorList>
    </citation>
    <scope>NUCLEOTIDE SEQUENCE [LARGE SCALE GENOMIC DNA]</scope>
    <source>
        <strain evidence="3">DSM 101947</strain>
    </source>
</reference>
<gene>
    <name evidence="2" type="ORF">CVE23_10475</name>
</gene>
<evidence type="ECO:0000256" key="1">
    <source>
        <dbReference type="SAM" id="MobiDB-lite"/>
    </source>
</evidence>
<dbReference type="RefSeq" id="WP_100849493.1">
    <property type="nucleotide sequence ID" value="NZ_BMJF01000001.1"/>
</dbReference>
<feature type="compositionally biased region" description="Basic and acidic residues" evidence="1">
    <location>
        <begin position="1131"/>
        <end position="1141"/>
    </location>
</feature>
<feature type="region of interest" description="Disordered" evidence="1">
    <location>
        <begin position="1124"/>
        <end position="1143"/>
    </location>
</feature>
<dbReference type="Proteomes" id="UP000231901">
    <property type="component" value="Chromosome"/>
</dbReference>
<protein>
    <submittedName>
        <fullName evidence="2">Uncharacterized protein</fullName>
    </submittedName>
</protein>
<dbReference type="EMBL" id="CP025003">
    <property type="protein sequence ID" value="ATZ94353.1"/>
    <property type="molecule type" value="Genomic_DNA"/>
</dbReference>
<sequence>MTGSDHVIARCEWQTRFDQEAHAVALQNALSQWSHQVMPEILCRFFDAHCPATDRWRIERLEVDLGSVPLLSLDETLTQRLVAALEEALGRAFLQQQVRCLPARVPAGPATDADTTARETLRWFLRHGTSPWWNHERASLLSLVDQLLDEQPHQLASLVRHAGQEAAARRRIAWQWGDNRLRRTVTLLEPWHARFICRYADQVRDSQQRYAIVRRQDSGFGAHLWYWILTHLLVDRGTLFNTQQFVHSTLWQMAQHYQLDFQTLIAELSRAVSRLQRDGAVAPSFLRALVRLQQDEAGAHVSRPETPDDSGLWGDLQRLLHRREAILQQQREGIHLSELLMRLAGQDRARAAALLRQEGRAAEVRDHLLRHLNQAQLAQVVEVLAPQDHRFIMLHVTRTQMSLRQQHRPSRLIWDVSLAWLLVNPGSHFSRRQFVQETLLALSQRTRIAYSLLLTMLTQASVQQLHPGHFELLAILHELQKQQLNAQQRDDSLWQPLGRYLRDGTVAHGARRQDWASHAAFGRAGLRAVLLMPSSSDRLRSVLRQVRQTHADNRQLSQRLVAALAGDGGVTLSDLQRLMTALSATLCAPAMALLAALQVWQRQERWLVGVTRELAEAMVEAMLSDLDGPQNARRWMHRLLSILSRHTAAPAARIVAEWRDNARADRTFGQLDAALAPLLLNYSVRRRRASATPGLLRASAPAQSSMNTLAAGGGELARPRPVAMPAIRPDSLLSHPQADRLLEALSRTPQGQQWLAEGLPAAWRTVAQRERLWRDLVSVTRQALSRSVGVEPVSDAFLLFRLRQLFWLQLSQTWRRYWLAHRTLTGSLTDVDEFVARLLLRWCRQQPVYPHEITTVLQQRLTGASPASDGAKADALWRRWLSVVDAPAAVRDDQYDNRLVTPSPKNSGDAVDSSGTPLSAAPEERARSDATAPGESCWLWPDTANVLARWLTHGTLPASASATGGIPFNAQTWLMALLLRAPRHFAQCVRPLYPQSAVKTRLLNHLSLSAVAEALAHSDIPISIQTVQALRALLPRLALSMVSQAVRQQCLLACLLDVWLLPGNGRMDTDALVRQLFWRLLRDGGCSRAQLRRALRAPGLPAGHGLRHALDAVIDELARGDAPARTLPRPRAAEPARHDDAPQTMPLVVGNAGVVLLQSYIRPLFERLRLVSDNAFVSADAQRAAVHYLQYLITGQSHSEEHELALNKLLCGLPLSHPLEAGVDISSDEIATIHSLIEAVAQYWPAIGKTSVAGFRGNWLVREGALTEKSEYWELVVTRRSYDILISRSSLSYTIVRLPWMNKPIYVTWPV</sequence>
<name>A0A2K8QLI3_9GAMM</name>
<dbReference type="InterPro" id="IPR045538">
    <property type="entry name" value="CIS_TMP"/>
</dbReference>
<dbReference type="KEGG" id="dfn:CVE23_10475"/>
<evidence type="ECO:0000313" key="2">
    <source>
        <dbReference type="EMBL" id="ATZ94353.1"/>
    </source>
</evidence>
<keyword evidence="3" id="KW-1185">Reference proteome</keyword>
<dbReference type="GeneID" id="66564757"/>
<organism evidence="2 3">
    <name type="scientific">Dickeya fangzhongdai</name>
    <dbReference type="NCBI Taxonomy" id="1778540"/>
    <lineage>
        <taxon>Bacteria</taxon>
        <taxon>Pseudomonadati</taxon>
        <taxon>Pseudomonadota</taxon>
        <taxon>Gammaproteobacteria</taxon>
        <taxon>Enterobacterales</taxon>
        <taxon>Pectobacteriaceae</taxon>
        <taxon>Dickeya</taxon>
    </lineage>
</organism>
<dbReference type="Pfam" id="PF19268">
    <property type="entry name" value="CIS_TMP"/>
    <property type="match status" value="2"/>
</dbReference>
<proteinExistence type="predicted"/>
<evidence type="ECO:0000313" key="3">
    <source>
        <dbReference type="Proteomes" id="UP000231901"/>
    </source>
</evidence>
<accession>A0A2K8QLI3</accession>
<feature type="region of interest" description="Disordered" evidence="1">
    <location>
        <begin position="895"/>
        <end position="934"/>
    </location>
</feature>